<comment type="caution">
    <text evidence="2">The sequence shown here is derived from an EMBL/GenBank/DDBJ whole genome shotgun (WGS) entry which is preliminary data.</text>
</comment>
<dbReference type="OrthoDB" id="9799640at2"/>
<evidence type="ECO:0000313" key="2">
    <source>
        <dbReference type="EMBL" id="TSE05778.1"/>
    </source>
</evidence>
<organism evidence="2 3">
    <name type="scientific">Aquimarina algiphila</name>
    <dbReference type="NCBI Taxonomy" id="2047982"/>
    <lineage>
        <taxon>Bacteria</taxon>
        <taxon>Pseudomonadati</taxon>
        <taxon>Bacteroidota</taxon>
        <taxon>Flavobacteriia</taxon>
        <taxon>Flavobacteriales</taxon>
        <taxon>Flavobacteriaceae</taxon>
        <taxon>Aquimarina</taxon>
    </lineage>
</organism>
<keyword evidence="3" id="KW-1185">Reference proteome</keyword>
<dbReference type="RefSeq" id="WP_143917895.1">
    <property type="nucleotide sequence ID" value="NZ_CANMIK010000062.1"/>
</dbReference>
<name>A0A554VF51_9FLAO</name>
<evidence type="ECO:0000259" key="1">
    <source>
        <dbReference type="Pfam" id="PF00111"/>
    </source>
</evidence>
<reference evidence="2 3" key="1">
    <citation type="submission" date="2019-07" db="EMBL/GenBank/DDBJ databases">
        <title>The draft genome sequence of Aquimarina algiphila M91.</title>
        <authorList>
            <person name="Meng X."/>
        </authorList>
    </citation>
    <scope>NUCLEOTIDE SEQUENCE [LARGE SCALE GENOMIC DNA]</scope>
    <source>
        <strain evidence="2 3">M91</strain>
    </source>
</reference>
<dbReference type="EMBL" id="VLNR01000055">
    <property type="protein sequence ID" value="TSE05778.1"/>
    <property type="molecule type" value="Genomic_DNA"/>
</dbReference>
<dbReference type="InterPro" id="IPR036010">
    <property type="entry name" value="2Fe-2S_ferredoxin-like_sf"/>
</dbReference>
<proteinExistence type="predicted"/>
<gene>
    <name evidence="2" type="ORF">FOF46_21750</name>
</gene>
<dbReference type="AlphaFoldDB" id="A0A554VF51"/>
<dbReference type="Pfam" id="PF00111">
    <property type="entry name" value="Fer2"/>
    <property type="match status" value="1"/>
</dbReference>
<dbReference type="GO" id="GO:0051536">
    <property type="term" value="F:iron-sulfur cluster binding"/>
    <property type="evidence" value="ECO:0007669"/>
    <property type="project" value="InterPro"/>
</dbReference>
<sequence length="105" mass="12153">MYFISVVDSIGDSHILNFRRSEYPSLLELLVNELFDDIGDCKGKGLCGTCHIRIKSSMNSVQFSNELEQKILKDQLEYYPDNRLACQIPLDKYIHKIQIEIIGRD</sequence>
<protein>
    <submittedName>
        <fullName evidence="2">2Fe-2S iron-sulfur cluster binding domain-containing protein</fullName>
    </submittedName>
</protein>
<accession>A0A554VF51</accession>
<dbReference type="InterPro" id="IPR001041">
    <property type="entry name" value="2Fe-2S_ferredoxin-type"/>
</dbReference>
<dbReference type="SUPFAM" id="SSF54292">
    <property type="entry name" value="2Fe-2S ferredoxin-like"/>
    <property type="match status" value="1"/>
</dbReference>
<dbReference type="Gene3D" id="3.10.20.30">
    <property type="match status" value="1"/>
</dbReference>
<dbReference type="InterPro" id="IPR012675">
    <property type="entry name" value="Beta-grasp_dom_sf"/>
</dbReference>
<feature type="domain" description="2Fe-2S ferredoxin-type" evidence="1">
    <location>
        <begin position="26"/>
        <end position="90"/>
    </location>
</feature>
<evidence type="ECO:0000313" key="3">
    <source>
        <dbReference type="Proteomes" id="UP000318833"/>
    </source>
</evidence>
<dbReference type="Proteomes" id="UP000318833">
    <property type="component" value="Unassembled WGS sequence"/>
</dbReference>